<name>A0A250IJR7_9BACT</name>
<organism evidence="1 2">
    <name type="scientific">Melittangium boletus DSM 14713</name>
    <dbReference type="NCBI Taxonomy" id="1294270"/>
    <lineage>
        <taxon>Bacteria</taxon>
        <taxon>Pseudomonadati</taxon>
        <taxon>Myxococcota</taxon>
        <taxon>Myxococcia</taxon>
        <taxon>Myxococcales</taxon>
        <taxon>Cystobacterineae</taxon>
        <taxon>Archangiaceae</taxon>
        <taxon>Melittangium</taxon>
    </lineage>
</organism>
<accession>A0A250IJR7</accession>
<protein>
    <submittedName>
        <fullName evidence="1">Uncharacterized protein</fullName>
    </submittedName>
</protein>
<dbReference type="AlphaFoldDB" id="A0A250IJR7"/>
<dbReference type="SUPFAM" id="SSF51101">
    <property type="entry name" value="Mannose-binding lectins"/>
    <property type="match status" value="1"/>
</dbReference>
<dbReference type="InterPro" id="IPR036404">
    <property type="entry name" value="Jacalin-like_lectin_dom_sf"/>
</dbReference>
<evidence type="ECO:0000313" key="2">
    <source>
        <dbReference type="Proteomes" id="UP000217289"/>
    </source>
</evidence>
<keyword evidence="2" id="KW-1185">Reference proteome</keyword>
<dbReference type="Proteomes" id="UP000217289">
    <property type="component" value="Chromosome"/>
</dbReference>
<dbReference type="EMBL" id="CP022163">
    <property type="protein sequence ID" value="ATB32044.1"/>
    <property type="molecule type" value="Genomic_DNA"/>
</dbReference>
<proteinExistence type="predicted"/>
<sequence length="208" mass="21830">MNSWPTVVIVGLSMLSACGGEDLSQSQADMAEPSTENLAQTSNGLVVDGNDNQFMEYHGGSGGSFNTAYCDPGYVAVSIKGRAGQHIDRIVLTCHKLLPDGGIGSDWHTTAWQGGAGGADFRMDCPLGQAIVQVYGANGWYVDRLGIACATPMGWLNTFSAESYPAAVGGTGGGFFFDRCNQGFMLTGLNLRTGELVDGVQGRCSKLN</sequence>
<gene>
    <name evidence="1" type="ORF">MEBOL_005519</name>
</gene>
<evidence type="ECO:0000313" key="1">
    <source>
        <dbReference type="EMBL" id="ATB32044.1"/>
    </source>
</evidence>
<dbReference type="KEGG" id="mbd:MEBOL_005519"/>
<reference evidence="1 2" key="1">
    <citation type="submission" date="2017-06" db="EMBL/GenBank/DDBJ databases">
        <authorList>
            <person name="Kim H.J."/>
            <person name="Triplett B.A."/>
        </authorList>
    </citation>
    <scope>NUCLEOTIDE SEQUENCE [LARGE SCALE GENOMIC DNA]</scope>
    <source>
        <strain evidence="1 2">DSM 14713</strain>
    </source>
</reference>
<dbReference type="Gene3D" id="2.100.10.30">
    <property type="entry name" value="Jacalin-like lectin domain"/>
    <property type="match status" value="1"/>
</dbReference>